<dbReference type="EMBL" id="GL433855">
    <property type="protein sequence ID" value="EFN52643.1"/>
    <property type="molecule type" value="Genomic_DNA"/>
</dbReference>
<keyword evidence="6 9" id="KW-0833">Ubl conjugation pathway</keyword>
<dbReference type="InterPro" id="IPR003126">
    <property type="entry name" value="Znf_UBR"/>
</dbReference>
<evidence type="ECO:0000256" key="3">
    <source>
        <dbReference type="ARBA" id="ARBA00022679"/>
    </source>
</evidence>
<feature type="compositionally biased region" description="Low complexity" evidence="11">
    <location>
        <begin position="715"/>
        <end position="736"/>
    </location>
</feature>
<comment type="pathway">
    <text evidence="2 9">Protein modification; protein ubiquitination.</text>
</comment>
<dbReference type="GO" id="GO:0005737">
    <property type="term" value="C:cytoplasm"/>
    <property type="evidence" value="ECO:0007669"/>
    <property type="project" value="TreeGrafter"/>
</dbReference>
<dbReference type="SMART" id="SM00396">
    <property type="entry name" value="ZnF_UBR1"/>
    <property type="match status" value="1"/>
</dbReference>
<dbReference type="PANTHER" id="PTHR21497:SF24">
    <property type="entry name" value="E3 UBIQUITIN-PROTEIN LIGASE UBR1"/>
    <property type="match status" value="1"/>
</dbReference>
<keyword evidence="14" id="KW-1185">Reference proteome</keyword>
<feature type="region of interest" description="Disordered" evidence="11">
    <location>
        <begin position="1015"/>
        <end position="1038"/>
    </location>
</feature>
<evidence type="ECO:0000313" key="14">
    <source>
        <dbReference type="Proteomes" id="UP000008141"/>
    </source>
</evidence>
<dbReference type="eggNOG" id="KOG1140">
    <property type="taxonomic scope" value="Eukaryota"/>
</dbReference>
<dbReference type="InterPro" id="IPR044046">
    <property type="entry name" value="E3_ligase_UBR-like_C"/>
</dbReference>
<dbReference type="RefSeq" id="XP_005844745.1">
    <property type="nucleotide sequence ID" value="XM_005844683.1"/>
</dbReference>
<evidence type="ECO:0000256" key="8">
    <source>
        <dbReference type="ARBA" id="ARBA00046341"/>
    </source>
</evidence>
<evidence type="ECO:0000256" key="7">
    <source>
        <dbReference type="ARBA" id="ARBA00022833"/>
    </source>
</evidence>
<comment type="catalytic activity">
    <reaction evidence="1 9">
        <text>S-ubiquitinyl-[E2 ubiquitin-conjugating enzyme]-L-cysteine + [acceptor protein]-L-lysine = [E2 ubiquitin-conjugating enzyme]-L-cysteine + N(6)-ubiquitinyl-[acceptor protein]-L-lysine.</text>
        <dbReference type="EC" id="2.3.2.27"/>
    </reaction>
</comment>
<dbReference type="UniPathway" id="UPA00143"/>
<evidence type="ECO:0000256" key="9">
    <source>
        <dbReference type="RuleBase" id="RU366018"/>
    </source>
</evidence>
<accession>E1ZN78</accession>
<dbReference type="Proteomes" id="UP000008141">
    <property type="component" value="Unassembled WGS sequence"/>
</dbReference>
<dbReference type="CDD" id="cd19673">
    <property type="entry name" value="UBR-box_UBR3"/>
    <property type="match status" value="1"/>
</dbReference>
<comment type="function">
    <text evidence="9">Ubiquitin ligase protein which is a component of the N-end rule pathway. Recognizes and binds to proteins bearing specific N-terminal residues that are destabilizing according to the N-end rule, leading to their ubiquitination and subsequent degradation.</text>
</comment>
<dbReference type="GO" id="GO:0016567">
    <property type="term" value="P:protein ubiquitination"/>
    <property type="evidence" value="ECO:0007669"/>
    <property type="project" value="UniProtKB-UniRule"/>
</dbReference>
<dbReference type="FunFam" id="2.10.110.30:FF:000002">
    <property type="entry name" value="Putative e3 ubiquitin-protein ligase ubr3"/>
    <property type="match status" value="1"/>
</dbReference>
<keyword evidence="4 9" id="KW-0479">Metal-binding</keyword>
<dbReference type="GO" id="GO:0008270">
    <property type="term" value="F:zinc ion binding"/>
    <property type="evidence" value="ECO:0007669"/>
    <property type="project" value="UniProtKB-UniRule"/>
</dbReference>
<dbReference type="GeneID" id="17352097"/>
<evidence type="ECO:0000256" key="2">
    <source>
        <dbReference type="ARBA" id="ARBA00004906"/>
    </source>
</evidence>
<protein>
    <recommendedName>
        <fullName evidence="9">E3 ubiquitin-protein ligase</fullName>
        <ecNumber evidence="9">2.3.2.27</ecNumber>
    </recommendedName>
</protein>
<feature type="domain" description="UBR-type" evidence="12">
    <location>
        <begin position="70"/>
        <end position="138"/>
    </location>
</feature>
<reference evidence="13 14" key="1">
    <citation type="journal article" date="2010" name="Plant Cell">
        <title>The Chlorella variabilis NC64A genome reveals adaptation to photosymbiosis, coevolution with viruses, and cryptic sex.</title>
        <authorList>
            <person name="Blanc G."/>
            <person name="Duncan G."/>
            <person name="Agarkova I."/>
            <person name="Borodovsky M."/>
            <person name="Gurnon J."/>
            <person name="Kuo A."/>
            <person name="Lindquist E."/>
            <person name="Lucas S."/>
            <person name="Pangilinan J."/>
            <person name="Polle J."/>
            <person name="Salamov A."/>
            <person name="Terry A."/>
            <person name="Yamada T."/>
            <person name="Dunigan D.D."/>
            <person name="Grigoriev I.V."/>
            <person name="Claverie J.M."/>
            <person name="Van Etten J.L."/>
        </authorList>
    </citation>
    <scope>NUCLEOTIDE SEQUENCE [LARGE SCALE GENOMIC DNA]</scope>
    <source>
        <strain evidence="13 14">NC64A</strain>
    </source>
</reference>
<dbReference type="eggNOG" id="KOG1139">
    <property type="taxonomic scope" value="Eukaryota"/>
</dbReference>
<feature type="compositionally biased region" description="Acidic residues" evidence="11">
    <location>
        <begin position="1015"/>
        <end position="1033"/>
    </location>
</feature>
<dbReference type="Gene3D" id="2.10.110.30">
    <property type="match status" value="1"/>
</dbReference>
<evidence type="ECO:0000256" key="4">
    <source>
        <dbReference type="ARBA" id="ARBA00022723"/>
    </source>
</evidence>
<dbReference type="STRING" id="554065.E1ZN78"/>
<dbReference type="GO" id="GO:0000151">
    <property type="term" value="C:ubiquitin ligase complex"/>
    <property type="evidence" value="ECO:0007669"/>
    <property type="project" value="TreeGrafter"/>
</dbReference>
<dbReference type="InterPro" id="IPR055194">
    <property type="entry name" value="UBR1-like_WH"/>
</dbReference>
<feature type="compositionally biased region" description="Low complexity" evidence="11">
    <location>
        <begin position="673"/>
        <end position="694"/>
    </location>
</feature>
<proteinExistence type="inferred from homology"/>
<feature type="coiled-coil region" evidence="10">
    <location>
        <begin position="641"/>
        <end position="668"/>
    </location>
</feature>
<dbReference type="KEGG" id="cvr:CHLNCDRAFT_58780"/>
<comment type="similarity">
    <text evidence="8 9">Belongs to the E3 ubiquitin-protein ligase UBR1-like family.</text>
</comment>
<organism evidence="14">
    <name type="scientific">Chlorella variabilis</name>
    <name type="common">Green alga</name>
    <dbReference type="NCBI Taxonomy" id="554065"/>
    <lineage>
        <taxon>Eukaryota</taxon>
        <taxon>Viridiplantae</taxon>
        <taxon>Chlorophyta</taxon>
        <taxon>core chlorophytes</taxon>
        <taxon>Trebouxiophyceae</taxon>
        <taxon>Chlorellales</taxon>
        <taxon>Chlorellaceae</taxon>
        <taxon>Chlorella clade</taxon>
        <taxon>Chlorella</taxon>
    </lineage>
</organism>
<dbReference type="GO" id="GO:0071596">
    <property type="term" value="P:ubiquitin-dependent protein catabolic process via the N-end rule pathway"/>
    <property type="evidence" value="ECO:0007669"/>
    <property type="project" value="UniProtKB-UniRule"/>
</dbReference>
<feature type="region of interest" description="Disordered" evidence="11">
    <location>
        <begin position="673"/>
        <end position="758"/>
    </location>
</feature>
<dbReference type="EC" id="2.3.2.27" evidence="9"/>
<dbReference type="GO" id="GO:0061630">
    <property type="term" value="F:ubiquitin protein ligase activity"/>
    <property type="evidence" value="ECO:0007669"/>
    <property type="project" value="UniProtKB-UniRule"/>
</dbReference>
<evidence type="ECO:0000313" key="13">
    <source>
        <dbReference type="EMBL" id="EFN52643.1"/>
    </source>
</evidence>
<dbReference type="OrthoDB" id="514308at2759"/>
<evidence type="ECO:0000256" key="11">
    <source>
        <dbReference type="SAM" id="MobiDB-lite"/>
    </source>
</evidence>
<keyword evidence="7 9" id="KW-0862">Zinc</keyword>
<dbReference type="InParanoid" id="E1ZN78"/>
<feature type="coiled-coil region" evidence="10">
    <location>
        <begin position="1038"/>
        <end position="1065"/>
    </location>
</feature>
<sequence length="1435" mass="149041">MDQAQRPLPRAAGARLYQAVSGMSAAGWLGAGGELEGSLARAAALLCALRGAASLPQYLQMLAPGGGGGGPCTRVWTAGTIAYRCHTCGLSPSAAICVDCFRASEHEGHDFVMYTSGGPVGEGRGAAPAPALPAADEAVASGVVGCCLARLQLALEGCLRPEGSPAPAGAPSPAQEHSAALRLMGWLGQLGQQPALRQVVCDQLMQPATAAAAAAAGSLAATEQLPAEAASVARMLQQQREQLLQRLEETLPTPDGRPGRPLPQLGPAPQPLLYWLLSALLPLDGSLVEIRQRLWVRNGQQLLRLEAFYSSPYWSDHGLDCDLLAVQAWLASTPDVGSALGFFVYNSGAAVVLRCNGKADAAAAAAVLQDPRRPPEMLRLCADWLRLLVQVLRERACWHPTYSPLALRRALVHTLAAGAPLLLPLAGPRRHSEALAEVADYRPPTAASTGEYSLRSECWREFDPFYLHYTPRQLQSALHTAQEGSVWQPQWQLQLGIPALPPPMASLQRVTNHVLRLVWTALLAACVNSGGGGGGGAAEDCALAAVSLLSLALQCKAVGLAALIRGSERGGAESSAAAAAAADPLLPAAWATPAGFLQKCEEHLAGSSRQQVGIIYLLQVLAGSEPWVLDGSRQEGSWELKACATAAAAEAQQLLQAARQNLGAQQAAEAGTAGQAADAAGEAAPSRAPVPEAADAADVDASEQQEQSLRKQPGKQRQQQMLARMRAQQAKAAAALLDEETECEPQQPAAAAQAEPAEPMDVDAAGSQAPAAAAAADRRLPAHHPAAWEAHRAECVLCHTGSETAPLGLVAQLQVTVLPVLASADPAAPLTPEHPGQPAGSIFAAATDSSAASEEAGGAAVFPAGGAGPRLSVFDRQPSMHLLCCGHIMHASCLERYRSSWRQRIASGQFVEGFQLLESSASAGEYLCPICRRLGNCLLPLAVPLTTDGGFLQPAAAQQQQAQPPPSAQQAVQQTALQQLLQQAGGEGGPAATEEAMDAFAQAAAAMVVLVGPEDEQLAEDGSSEEEQEEVEAEGLPGGEVEAVFEQLQQQVEEAAEEAAAVQLIARLQAPTYPPSHTPAQAAALAAGPLASALSQHTRRFWAAAAAGSMLCSLLGSGIGQWEVAHREPGCNPSPEVDAAHWRALQSLAQLALAAGAAPPDHSVAVSVLQQVAAGSLPQLSERDGTDLSADASAALLPGLIQLQVPPAPGRYCCSQDPFALLLALAVALVSRPSQLGEVGLSCSAHTDPTAVLEAVVAAVYPVAAGQAVALATGTAHSAADAAAAMAASRPLAQALHGAGWYLSLGNKTCSVCGHLPSEPALCLRCGEVLCCSSRRCQGPTRQGTCFAHSLACGSGTCCFLMAKMTRLLVIRKNRATFLTSPYVDNHGEEDVRLQRGKPLSLHADRLRHLVQLWRGAAFDFDSHVLHTAKFASVL</sequence>
<feature type="compositionally biased region" description="Low complexity" evidence="11">
    <location>
        <begin position="744"/>
        <end position="758"/>
    </location>
</feature>
<dbReference type="Pfam" id="PF02207">
    <property type="entry name" value="zf-UBR"/>
    <property type="match status" value="1"/>
</dbReference>
<name>E1ZN78_CHLVA</name>
<evidence type="ECO:0000256" key="1">
    <source>
        <dbReference type="ARBA" id="ARBA00000900"/>
    </source>
</evidence>
<keyword evidence="3 9" id="KW-0808">Transferase</keyword>
<dbReference type="PANTHER" id="PTHR21497">
    <property type="entry name" value="UBIQUITIN LIGASE E3 ALPHA-RELATED"/>
    <property type="match status" value="1"/>
</dbReference>
<dbReference type="Pfam" id="PF22960">
    <property type="entry name" value="WHD_UBR1"/>
    <property type="match status" value="1"/>
</dbReference>
<keyword evidence="5 9" id="KW-0863">Zinc-finger</keyword>
<evidence type="ECO:0000259" key="12">
    <source>
        <dbReference type="SMART" id="SM00396"/>
    </source>
</evidence>
<evidence type="ECO:0000256" key="6">
    <source>
        <dbReference type="ARBA" id="ARBA00022786"/>
    </source>
</evidence>
<keyword evidence="10" id="KW-0175">Coiled coil</keyword>
<evidence type="ECO:0000256" key="10">
    <source>
        <dbReference type="SAM" id="Coils"/>
    </source>
</evidence>
<gene>
    <name evidence="13" type="ORF">CHLNCDRAFT_58780</name>
</gene>
<evidence type="ECO:0000256" key="5">
    <source>
        <dbReference type="ARBA" id="ARBA00022771"/>
    </source>
</evidence>
<dbReference type="InterPro" id="IPR039164">
    <property type="entry name" value="UBR1-like"/>
</dbReference>
<dbReference type="FunCoup" id="E1ZN78">
    <property type="interactions" value="1404"/>
</dbReference>
<dbReference type="Pfam" id="PF18995">
    <property type="entry name" value="PRT6_C"/>
    <property type="match status" value="1"/>
</dbReference>